<name>A0A1F5RGI6_9BACT</name>
<evidence type="ECO:0000256" key="1">
    <source>
        <dbReference type="ARBA" id="ARBA00022741"/>
    </source>
</evidence>
<dbReference type="SUPFAM" id="SSF56801">
    <property type="entry name" value="Acetyl-CoA synthetase-like"/>
    <property type="match status" value="1"/>
</dbReference>
<dbReference type="InterPro" id="IPR000873">
    <property type="entry name" value="AMP-dep_synth/lig_dom"/>
</dbReference>
<dbReference type="Pfam" id="PF13193">
    <property type="entry name" value="AMP-binding_C"/>
    <property type="match status" value="1"/>
</dbReference>
<dbReference type="PROSITE" id="PS00455">
    <property type="entry name" value="AMP_BINDING"/>
    <property type="match status" value="1"/>
</dbReference>
<dbReference type="GO" id="GO:0005524">
    <property type="term" value="F:ATP binding"/>
    <property type="evidence" value="ECO:0007669"/>
    <property type="project" value="UniProtKB-KW"/>
</dbReference>
<dbReference type="InterPro" id="IPR042099">
    <property type="entry name" value="ANL_N_sf"/>
</dbReference>
<accession>A0A1F5RGI6</accession>
<dbReference type="PANTHER" id="PTHR43272:SF33">
    <property type="entry name" value="AMP-BINDING DOMAIN-CONTAINING PROTEIN-RELATED"/>
    <property type="match status" value="1"/>
</dbReference>
<dbReference type="InterPro" id="IPR045851">
    <property type="entry name" value="AMP-bd_C_sf"/>
</dbReference>
<dbReference type="AlphaFoldDB" id="A0A1F5RGI6"/>
<keyword evidence="1" id="KW-0547">Nucleotide-binding</keyword>
<protein>
    <recommendedName>
        <fullName evidence="8">AMP-dependent synthetase/ligase domain-containing protein</fullName>
    </recommendedName>
</protein>
<dbReference type="CDD" id="cd05907">
    <property type="entry name" value="VL_LC_FACS_like"/>
    <property type="match status" value="1"/>
</dbReference>
<dbReference type="EMBL" id="MFFM01000015">
    <property type="protein sequence ID" value="OGF13546.1"/>
    <property type="molecule type" value="Genomic_DNA"/>
</dbReference>
<evidence type="ECO:0000259" key="4">
    <source>
        <dbReference type="Pfam" id="PF00501"/>
    </source>
</evidence>
<feature type="domain" description="AMP-dependent synthetase/ligase" evidence="4">
    <location>
        <begin position="25"/>
        <end position="413"/>
    </location>
</feature>
<reference evidence="6 7" key="1">
    <citation type="journal article" date="2016" name="Nat. Commun.">
        <title>Thousands of microbial genomes shed light on interconnected biogeochemical processes in an aquifer system.</title>
        <authorList>
            <person name="Anantharaman K."/>
            <person name="Brown C.T."/>
            <person name="Hug L.A."/>
            <person name="Sharon I."/>
            <person name="Castelle C.J."/>
            <person name="Probst A.J."/>
            <person name="Thomas B.C."/>
            <person name="Singh A."/>
            <person name="Wilkins M.J."/>
            <person name="Karaoz U."/>
            <person name="Brodie E.L."/>
            <person name="Williams K.H."/>
            <person name="Hubbard S.S."/>
            <person name="Banfield J.F."/>
        </authorList>
    </citation>
    <scope>NUCLEOTIDE SEQUENCE [LARGE SCALE GENOMIC DNA]</scope>
</reference>
<dbReference type="InterPro" id="IPR020845">
    <property type="entry name" value="AMP-binding_CS"/>
</dbReference>
<comment type="caution">
    <text evidence="6">The sequence shown here is derived from an EMBL/GenBank/DDBJ whole genome shotgun (WGS) entry which is preliminary data.</text>
</comment>
<dbReference type="Pfam" id="PF00501">
    <property type="entry name" value="AMP-binding"/>
    <property type="match status" value="1"/>
</dbReference>
<proteinExistence type="predicted"/>
<organism evidence="6 7">
    <name type="scientific">Candidatus Edwardsbacteria bacterium GWF2_54_11</name>
    <dbReference type="NCBI Taxonomy" id="1817851"/>
    <lineage>
        <taxon>Bacteria</taxon>
        <taxon>Candidatus Edwardsiibacteriota</taxon>
    </lineage>
</organism>
<sequence length="571" mass="63036">METYSNKHYPVREGLGLITIKGMLARSAGLYPYKTALQIRRGSDFYQVTYKDLKERTEQLASGLAQKGIKHGDKVAIIGENCPEWVESYIAVASLGAILVPLDTQLKAQEIRHILTDSEAVALIASNNFKEVTDEAAGKLPSLKKTFSMNNLSSLYEPPEPKTLKRQVQLDDLAAVIYTSGTTGQSKGVMLSNRNIMSDVDGSYQVFDHDHHDNFISVLPLHHTFEATAGMLVPLYVGATITYAQSLKSRDIINDIRDSQATMMVGVPLLFEKMYQGIMRAVKEKPLLTRMAFSTSNGIVKSIKSLTGKKAGGKVFHSLREKAGMSSLRLLVSGGAALNVEVGKGFETLGFEIVQGYGLTESSPVLTINTVKNPDHASVGAPITCVELKILEPDANGIGEIAARGPNVMLGYYRNPKATEAVIRDGWLLTGDLGYIDQRGCLFITGRAKNLIVSAAGKNIYPEEIEAQLLGSPYIAEVLVVGEKNPQTDREEVHAMIYPNYEAFDEYAARHKMTMDTAQIEKILKDEVKHQCGHLADYKRVKHFSVREEEFPKTTTRKIKRYLFVGKKVNV</sequence>
<dbReference type="PANTHER" id="PTHR43272">
    <property type="entry name" value="LONG-CHAIN-FATTY-ACID--COA LIGASE"/>
    <property type="match status" value="1"/>
</dbReference>
<evidence type="ECO:0000313" key="6">
    <source>
        <dbReference type="EMBL" id="OGF13546.1"/>
    </source>
</evidence>
<dbReference type="GO" id="GO:0016020">
    <property type="term" value="C:membrane"/>
    <property type="evidence" value="ECO:0007669"/>
    <property type="project" value="TreeGrafter"/>
</dbReference>
<dbReference type="Gene3D" id="3.30.300.30">
    <property type="match status" value="1"/>
</dbReference>
<feature type="domain" description="AMP-binding enzyme C-terminal" evidence="5">
    <location>
        <begin position="464"/>
        <end position="558"/>
    </location>
</feature>
<evidence type="ECO:0000259" key="5">
    <source>
        <dbReference type="Pfam" id="PF13193"/>
    </source>
</evidence>
<keyword evidence="2" id="KW-0067">ATP-binding</keyword>
<evidence type="ECO:0000313" key="7">
    <source>
        <dbReference type="Proteomes" id="UP000177230"/>
    </source>
</evidence>
<comment type="catalytic activity">
    <reaction evidence="3">
        <text>a long-chain fatty acid + ATP + CoA = a long-chain fatty acyl-CoA + AMP + diphosphate</text>
        <dbReference type="Rhea" id="RHEA:15421"/>
        <dbReference type="ChEBI" id="CHEBI:30616"/>
        <dbReference type="ChEBI" id="CHEBI:33019"/>
        <dbReference type="ChEBI" id="CHEBI:57287"/>
        <dbReference type="ChEBI" id="CHEBI:57560"/>
        <dbReference type="ChEBI" id="CHEBI:83139"/>
        <dbReference type="ChEBI" id="CHEBI:456215"/>
        <dbReference type="EC" id="6.2.1.3"/>
    </reaction>
    <physiologicalReaction direction="left-to-right" evidence="3">
        <dbReference type="Rhea" id="RHEA:15422"/>
    </physiologicalReaction>
</comment>
<evidence type="ECO:0000256" key="2">
    <source>
        <dbReference type="ARBA" id="ARBA00022840"/>
    </source>
</evidence>
<dbReference type="GO" id="GO:0004467">
    <property type="term" value="F:long-chain fatty acid-CoA ligase activity"/>
    <property type="evidence" value="ECO:0007669"/>
    <property type="project" value="UniProtKB-EC"/>
</dbReference>
<dbReference type="Gene3D" id="3.40.50.12780">
    <property type="entry name" value="N-terminal domain of ligase-like"/>
    <property type="match status" value="1"/>
</dbReference>
<evidence type="ECO:0008006" key="8">
    <source>
        <dbReference type="Google" id="ProtNLM"/>
    </source>
</evidence>
<dbReference type="InterPro" id="IPR025110">
    <property type="entry name" value="AMP-bd_C"/>
</dbReference>
<gene>
    <name evidence="6" type="ORF">A2024_07115</name>
</gene>
<evidence type="ECO:0000256" key="3">
    <source>
        <dbReference type="ARBA" id="ARBA00024484"/>
    </source>
</evidence>
<dbReference type="Proteomes" id="UP000177230">
    <property type="component" value="Unassembled WGS sequence"/>
</dbReference>